<dbReference type="GO" id="GO:0005737">
    <property type="term" value="C:cytoplasm"/>
    <property type="evidence" value="ECO:0007669"/>
    <property type="project" value="TreeGrafter"/>
</dbReference>
<dbReference type="HAMAP" id="MF_00634">
    <property type="entry name" value="UPF0235"/>
    <property type="match status" value="1"/>
</dbReference>
<dbReference type="InterPro" id="IPR003746">
    <property type="entry name" value="DUF167"/>
</dbReference>
<organism evidence="3 4">
    <name type="scientific">Candidatus Jorgensenbacteria bacterium GW2011_GWA1_48_11</name>
    <dbReference type="NCBI Taxonomy" id="1618660"/>
    <lineage>
        <taxon>Bacteria</taxon>
        <taxon>Candidatus Joergenseniibacteriota</taxon>
    </lineage>
</organism>
<name>A0A0G1X9Q2_9BACT</name>
<evidence type="ECO:0000313" key="4">
    <source>
        <dbReference type="Proteomes" id="UP000034956"/>
    </source>
</evidence>
<proteinExistence type="inferred from homology"/>
<dbReference type="Pfam" id="PF02594">
    <property type="entry name" value="DUF167"/>
    <property type="match status" value="1"/>
</dbReference>
<protein>
    <recommendedName>
        <fullName evidence="2">UPF0235 protein UY23_C0004G0020</fullName>
    </recommendedName>
</protein>
<dbReference type="AlphaFoldDB" id="A0A0G1X9Q2"/>
<sequence length="75" mass="8573">MRISVQAKPNAKIEKIEKVSETEFLVSVKEPPKEGKANQAIGRTLAEYFQIPFSNVRLVSGFSSRQKTFEIIREF</sequence>
<accession>A0A0G1X9Q2</accession>
<gene>
    <name evidence="3" type="ORF">UY23_C0004G0020</name>
</gene>
<comment type="similarity">
    <text evidence="1 2">Belongs to the UPF0235 family.</text>
</comment>
<dbReference type="Proteomes" id="UP000034956">
    <property type="component" value="Unassembled WGS sequence"/>
</dbReference>
<dbReference type="EMBL" id="LCPF01000004">
    <property type="protein sequence ID" value="KKU91075.1"/>
    <property type="molecule type" value="Genomic_DNA"/>
</dbReference>
<evidence type="ECO:0000256" key="1">
    <source>
        <dbReference type="ARBA" id="ARBA00010364"/>
    </source>
</evidence>
<evidence type="ECO:0000256" key="2">
    <source>
        <dbReference type="HAMAP-Rule" id="MF_00634"/>
    </source>
</evidence>
<dbReference type="SMART" id="SM01152">
    <property type="entry name" value="DUF167"/>
    <property type="match status" value="1"/>
</dbReference>
<dbReference type="InterPro" id="IPR036591">
    <property type="entry name" value="YggU-like_sf"/>
</dbReference>
<dbReference type="SUPFAM" id="SSF69786">
    <property type="entry name" value="YggU-like"/>
    <property type="match status" value="1"/>
</dbReference>
<dbReference type="PANTHER" id="PTHR13420:SF7">
    <property type="entry name" value="UPF0235 PROTEIN C15ORF40"/>
    <property type="match status" value="1"/>
</dbReference>
<dbReference type="PANTHER" id="PTHR13420">
    <property type="entry name" value="UPF0235 PROTEIN C15ORF40"/>
    <property type="match status" value="1"/>
</dbReference>
<evidence type="ECO:0000313" key="3">
    <source>
        <dbReference type="EMBL" id="KKU91075.1"/>
    </source>
</evidence>
<comment type="caution">
    <text evidence="3">The sequence shown here is derived from an EMBL/GenBank/DDBJ whole genome shotgun (WGS) entry which is preliminary data.</text>
</comment>
<reference evidence="3 4" key="1">
    <citation type="journal article" date="2015" name="Nature">
        <title>rRNA introns, odd ribosomes, and small enigmatic genomes across a large radiation of phyla.</title>
        <authorList>
            <person name="Brown C.T."/>
            <person name="Hug L.A."/>
            <person name="Thomas B.C."/>
            <person name="Sharon I."/>
            <person name="Castelle C.J."/>
            <person name="Singh A."/>
            <person name="Wilkins M.J."/>
            <person name="Williams K.H."/>
            <person name="Banfield J.F."/>
        </authorList>
    </citation>
    <scope>NUCLEOTIDE SEQUENCE [LARGE SCALE GENOMIC DNA]</scope>
</reference>
<dbReference type="NCBIfam" id="TIGR00251">
    <property type="entry name" value="DUF167 family protein"/>
    <property type="match status" value="1"/>
</dbReference>
<dbReference type="Gene3D" id="3.30.1200.10">
    <property type="entry name" value="YggU-like"/>
    <property type="match status" value="1"/>
</dbReference>